<proteinExistence type="inferred from homology"/>
<dbReference type="GO" id="GO:0098552">
    <property type="term" value="C:side of membrane"/>
    <property type="evidence" value="ECO:0007669"/>
    <property type="project" value="UniProtKB-KW"/>
</dbReference>
<keyword evidence="12" id="KW-0325">Glycoprotein</keyword>
<dbReference type="Proteomes" id="UP001558652">
    <property type="component" value="Unassembled WGS sequence"/>
</dbReference>
<gene>
    <name evidence="19" type="ORF">AAG570_002235</name>
</gene>
<comment type="subcellular location">
    <subcellularLocation>
        <location evidence="1">Cell membrane</location>
        <topology evidence="1">Lipid-anchor</topology>
        <topology evidence="1">GPI-anchor</topology>
    </subcellularLocation>
</comment>
<evidence type="ECO:0000256" key="5">
    <source>
        <dbReference type="ARBA" id="ARBA00022553"/>
    </source>
</evidence>
<evidence type="ECO:0000256" key="15">
    <source>
        <dbReference type="PIRSR" id="PIRSR601952-2"/>
    </source>
</evidence>
<accession>A0ABD0YPS1</accession>
<keyword evidence="18" id="KW-0812">Transmembrane</keyword>
<keyword evidence="13" id="KW-0449">Lipoprotein</keyword>
<evidence type="ECO:0000256" key="3">
    <source>
        <dbReference type="ARBA" id="ARBA00012647"/>
    </source>
</evidence>
<feature type="binding site" evidence="15">
    <location>
        <position position="34"/>
    </location>
    <ligand>
        <name>Mg(2+)</name>
        <dbReference type="ChEBI" id="CHEBI:18420"/>
    </ligand>
</feature>
<comment type="catalytic activity">
    <reaction evidence="17">
        <text>a phosphate monoester + H2O = an alcohol + phosphate</text>
        <dbReference type="Rhea" id="RHEA:15017"/>
        <dbReference type="ChEBI" id="CHEBI:15377"/>
        <dbReference type="ChEBI" id="CHEBI:30879"/>
        <dbReference type="ChEBI" id="CHEBI:43474"/>
        <dbReference type="ChEBI" id="CHEBI:67140"/>
        <dbReference type="EC" id="3.1.3.1"/>
    </reaction>
</comment>
<evidence type="ECO:0000256" key="12">
    <source>
        <dbReference type="ARBA" id="ARBA00023180"/>
    </source>
</evidence>
<reference evidence="19 20" key="1">
    <citation type="submission" date="2024-07" db="EMBL/GenBank/DDBJ databases">
        <title>Chromosome-level genome assembly of the water stick insect Ranatra chinensis (Heteroptera: Nepidae).</title>
        <authorList>
            <person name="Liu X."/>
        </authorList>
    </citation>
    <scope>NUCLEOTIDE SEQUENCE [LARGE SCALE GENOMIC DNA]</scope>
    <source>
        <strain evidence="19">Cailab_2021Rc</strain>
        <tissue evidence="19">Muscle</tissue>
    </source>
</reference>
<feature type="active site" description="Phosphoserine intermediate" evidence="14">
    <location>
        <position position="78"/>
    </location>
</feature>
<evidence type="ECO:0000256" key="7">
    <source>
        <dbReference type="ARBA" id="ARBA00022723"/>
    </source>
</evidence>
<dbReference type="EMBL" id="JBFDAA010000012">
    <property type="protein sequence ID" value="KAL1123148.1"/>
    <property type="molecule type" value="Genomic_DNA"/>
</dbReference>
<evidence type="ECO:0000256" key="8">
    <source>
        <dbReference type="ARBA" id="ARBA00022801"/>
    </source>
</evidence>
<protein>
    <recommendedName>
        <fullName evidence="3 17">Alkaline phosphatase</fullName>
        <ecNumber evidence="3 17">3.1.3.1</ecNumber>
    </recommendedName>
</protein>
<evidence type="ECO:0000256" key="4">
    <source>
        <dbReference type="ARBA" id="ARBA00022475"/>
    </source>
</evidence>
<dbReference type="Pfam" id="PF00245">
    <property type="entry name" value="Alk_phosphatase"/>
    <property type="match status" value="1"/>
</dbReference>
<dbReference type="Gene3D" id="3.40.720.10">
    <property type="entry name" value="Alkaline Phosphatase, subunit A"/>
    <property type="match status" value="1"/>
</dbReference>
<feature type="binding site" evidence="15">
    <location>
        <position position="355"/>
    </location>
    <ligand>
        <name>Zn(2+)</name>
        <dbReference type="ChEBI" id="CHEBI:29105"/>
        <label>2</label>
    </ligand>
</feature>
<keyword evidence="11 18" id="KW-0472">Membrane</keyword>
<evidence type="ECO:0000256" key="17">
    <source>
        <dbReference type="RuleBase" id="RU003947"/>
    </source>
</evidence>
<feature type="binding site" evidence="15">
    <location>
        <position position="354"/>
    </location>
    <ligand>
        <name>Zn(2+)</name>
        <dbReference type="ChEBI" id="CHEBI:29105"/>
        <label>2</label>
    </ligand>
</feature>
<feature type="binding site" evidence="15">
    <location>
        <position position="141"/>
    </location>
    <ligand>
        <name>Mg(2+)</name>
        <dbReference type="ChEBI" id="CHEBI:18420"/>
    </ligand>
</feature>
<evidence type="ECO:0000256" key="18">
    <source>
        <dbReference type="SAM" id="Phobius"/>
    </source>
</evidence>
<evidence type="ECO:0000256" key="16">
    <source>
        <dbReference type="RuleBase" id="RU003946"/>
    </source>
</evidence>
<keyword evidence="6" id="KW-0336">GPI-anchor</keyword>
<comment type="cofactor">
    <cofactor evidence="15">
        <name>Zn(2+)</name>
        <dbReference type="ChEBI" id="CHEBI:29105"/>
    </cofactor>
    <text evidence="15">Binds 2 Zn(2+) ions.</text>
</comment>
<evidence type="ECO:0000256" key="9">
    <source>
        <dbReference type="ARBA" id="ARBA00022833"/>
    </source>
</evidence>
<dbReference type="PANTHER" id="PTHR11596">
    <property type="entry name" value="ALKALINE PHOSPHATASE"/>
    <property type="match status" value="1"/>
</dbReference>
<evidence type="ECO:0000256" key="1">
    <source>
        <dbReference type="ARBA" id="ARBA00004609"/>
    </source>
</evidence>
<feature type="binding site" evidence="15">
    <location>
        <position position="304"/>
    </location>
    <ligand>
        <name>Mg(2+)</name>
        <dbReference type="ChEBI" id="CHEBI:18420"/>
    </ligand>
</feature>
<evidence type="ECO:0000256" key="2">
    <source>
        <dbReference type="ARBA" id="ARBA00005984"/>
    </source>
</evidence>
<keyword evidence="18" id="KW-1133">Transmembrane helix</keyword>
<feature type="non-terminal residue" evidence="19">
    <location>
        <position position="1"/>
    </location>
</feature>
<feature type="binding site" evidence="15">
    <location>
        <position position="34"/>
    </location>
    <ligand>
        <name>Zn(2+)</name>
        <dbReference type="ChEBI" id="CHEBI:29105"/>
        <label>2</label>
    </ligand>
</feature>
<organism evidence="19 20">
    <name type="scientific">Ranatra chinensis</name>
    <dbReference type="NCBI Taxonomy" id="642074"/>
    <lineage>
        <taxon>Eukaryota</taxon>
        <taxon>Metazoa</taxon>
        <taxon>Ecdysozoa</taxon>
        <taxon>Arthropoda</taxon>
        <taxon>Hexapoda</taxon>
        <taxon>Insecta</taxon>
        <taxon>Pterygota</taxon>
        <taxon>Neoptera</taxon>
        <taxon>Paraneoptera</taxon>
        <taxon>Hemiptera</taxon>
        <taxon>Heteroptera</taxon>
        <taxon>Panheteroptera</taxon>
        <taxon>Nepomorpha</taxon>
        <taxon>Nepidae</taxon>
        <taxon>Ranatrinae</taxon>
        <taxon>Ranatra</taxon>
    </lineage>
</organism>
<dbReference type="CDD" id="cd16012">
    <property type="entry name" value="ALP"/>
    <property type="match status" value="1"/>
</dbReference>
<keyword evidence="20" id="KW-1185">Reference proteome</keyword>
<feature type="binding site" evidence="15">
    <location>
        <position position="309"/>
    </location>
    <ligand>
        <name>Zn(2+)</name>
        <dbReference type="ChEBI" id="CHEBI:29105"/>
        <label>2</label>
    </ligand>
</feature>
<comment type="similarity">
    <text evidence="2 16">Belongs to the alkaline phosphatase family.</text>
</comment>
<dbReference type="PRINTS" id="PR00113">
    <property type="entry name" value="ALKPHPHTASE"/>
</dbReference>
<evidence type="ECO:0000256" key="11">
    <source>
        <dbReference type="ARBA" id="ARBA00023136"/>
    </source>
</evidence>
<keyword evidence="9 15" id="KW-0862">Zinc</keyword>
<dbReference type="PROSITE" id="PS00123">
    <property type="entry name" value="ALKALINE_PHOSPHATASE"/>
    <property type="match status" value="1"/>
</dbReference>
<dbReference type="FunFam" id="3.40.720.10:FF:000008">
    <property type="entry name" value="Alkaline phosphatase"/>
    <property type="match status" value="1"/>
</dbReference>
<keyword evidence="7 15" id="KW-0479">Metal-binding</keyword>
<evidence type="ECO:0000256" key="6">
    <source>
        <dbReference type="ARBA" id="ARBA00022622"/>
    </source>
</evidence>
<sequence>RDFWESVSAADLESSLRLSWNNRRARNVVLFVGDGLGPNTITAARIYRAGEHTKLALETLPHMGLLKTYSANKQVPDSASTATAMFCGVKTNYEVIGLDESVQLRDCPSSLSDRARLTSIVDWAQQAGKGTGFVTTTRVTHATPAALYAHSADRKWECDMTMPDNATICQDIATQLVQESPGKYMQVIMGGGRQCLKSDVEDLENDPVDKWACLRQDGKDLIKDWSLRRLANGNTFQVADKTEHLDNLDYDNIEYLLGIFANSHLSYEYSRDKGPRGMPSLEQMTLSAIRVLLKQRNGFVLIVEGGLIDVAHHRCNARKALQETLAFDQAINSSLRLLADQGILDDTLVIVTSDHAHTLTINGYPERGNNILGISQVSKLDGVPYTTLSYSTSGPNGYHFRPSQDGTSVVREDPSKVDTTHWEYAQQSAILTDENTHGGSDVLVYATGPKAHLFHSLHEQNYVAAVISYAAQIGKYAKRNARMASHAIYQGPPSVVISCIIFYSIINFWKSM</sequence>
<dbReference type="AlphaFoldDB" id="A0ABD0YPS1"/>
<dbReference type="GO" id="GO:0046872">
    <property type="term" value="F:metal ion binding"/>
    <property type="evidence" value="ECO:0007669"/>
    <property type="project" value="UniProtKB-KW"/>
</dbReference>
<dbReference type="InterPro" id="IPR001952">
    <property type="entry name" value="Alkaline_phosphatase"/>
</dbReference>
<comment type="cofactor">
    <cofactor evidence="15">
        <name>Mg(2+)</name>
        <dbReference type="ChEBI" id="CHEBI:18420"/>
    </cofactor>
    <text evidence="15">Binds 1 Mg(2+) ion.</text>
</comment>
<dbReference type="InterPro" id="IPR018299">
    <property type="entry name" value="Alkaline_phosphatase_AS"/>
</dbReference>
<evidence type="ECO:0000313" key="19">
    <source>
        <dbReference type="EMBL" id="KAL1123148.1"/>
    </source>
</evidence>
<keyword evidence="10 15" id="KW-0460">Magnesium</keyword>
<dbReference type="PANTHER" id="PTHR11596:SF5">
    <property type="entry name" value="ALKALINE PHOSPHATASE"/>
    <property type="match status" value="1"/>
</dbReference>
<evidence type="ECO:0000256" key="14">
    <source>
        <dbReference type="PIRSR" id="PIRSR601952-1"/>
    </source>
</evidence>
<feature type="binding site" evidence="15">
    <location>
        <position position="143"/>
    </location>
    <ligand>
        <name>Mg(2+)</name>
        <dbReference type="ChEBI" id="CHEBI:18420"/>
    </ligand>
</feature>
<evidence type="ECO:0000256" key="10">
    <source>
        <dbReference type="ARBA" id="ARBA00022842"/>
    </source>
</evidence>
<dbReference type="InterPro" id="IPR017850">
    <property type="entry name" value="Alkaline_phosphatase_core_sf"/>
</dbReference>
<dbReference type="EC" id="3.1.3.1" evidence="3 17"/>
<keyword evidence="4" id="KW-1003">Cell membrane</keyword>
<comment type="caution">
    <text evidence="19">The sequence shown here is derived from an EMBL/GenBank/DDBJ whole genome shotgun (WGS) entry which is preliminary data.</text>
</comment>
<name>A0ABD0YPS1_9HEMI</name>
<evidence type="ECO:0000256" key="13">
    <source>
        <dbReference type="ARBA" id="ARBA00023288"/>
    </source>
</evidence>
<feature type="transmembrane region" description="Helical" evidence="18">
    <location>
        <begin position="487"/>
        <end position="509"/>
    </location>
</feature>
<keyword evidence="8 17" id="KW-0378">Hydrolase</keyword>
<feature type="binding site" evidence="15">
    <location>
        <position position="313"/>
    </location>
    <ligand>
        <name>Zn(2+)</name>
        <dbReference type="ChEBI" id="CHEBI:29105"/>
        <label>2</label>
    </ligand>
</feature>
<dbReference type="GO" id="GO:0005886">
    <property type="term" value="C:plasma membrane"/>
    <property type="evidence" value="ECO:0007669"/>
    <property type="project" value="UniProtKB-SubCell"/>
</dbReference>
<keyword evidence="5" id="KW-0597">Phosphoprotein</keyword>
<feature type="binding site" evidence="15">
    <location>
        <position position="437"/>
    </location>
    <ligand>
        <name>Zn(2+)</name>
        <dbReference type="ChEBI" id="CHEBI:29105"/>
        <label>2</label>
    </ligand>
</feature>
<dbReference type="GO" id="GO:0004035">
    <property type="term" value="F:alkaline phosphatase activity"/>
    <property type="evidence" value="ECO:0007669"/>
    <property type="project" value="UniProtKB-EC"/>
</dbReference>
<dbReference type="SUPFAM" id="SSF53649">
    <property type="entry name" value="Alkaline phosphatase-like"/>
    <property type="match status" value="1"/>
</dbReference>
<dbReference type="SMART" id="SM00098">
    <property type="entry name" value="alkPPc"/>
    <property type="match status" value="1"/>
</dbReference>
<evidence type="ECO:0000313" key="20">
    <source>
        <dbReference type="Proteomes" id="UP001558652"/>
    </source>
</evidence>